<dbReference type="EMBL" id="GBHO01009691">
    <property type="protein sequence ID" value="JAG33913.1"/>
    <property type="molecule type" value="Transcribed_RNA"/>
</dbReference>
<evidence type="ECO:0000313" key="2">
    <source>
        <dbReference type="EMBL" id="JAG36356.1"/>
    </source>
</evidence>
<proteinExistence type="predicted"/>
<protein>
    <submittedName>
        <fullName evidence="2">NAD(P)H-dependent FMN reductase LOT6</fullName>
    </submittedName>
</protein>
<sequence length="200" mass="22175">MLTLEYVKTIFELSIDETLTYHKAELHGFKFTLSEMRDMLLKEQLRSEQGSSSGSSYSLIRIRIASTRGRGGLRGRRGDIIPFKTPQTDYSAPSAMSKQVKRKVFCGYCKKTGHSKEAYFRAAKLCFACGQVANQIAAHSSNPSNVIQTKFIKALLGTQGTLRKSQVSAVSAQKIGTPKPKLLRMPLGQAKRMAQELRGP</sequence>
<gene>
    <name evidence="2" type="primary">LOT6_0</name>
    <name evidence="1" type="synonym">LOT6_1</name>
    <name evidence="1" type="ORF">CM83_42539</name>
    <name evidence="2" type="ORF">CM83_42546</name>
</gene>
<dbReference type="AlphaFoldDB" id="A0A0A9YXK5"/>
<reference evidence="2" key="1">
    <citation type="journal article" date="2014" name="PLoS ONE">
        <title>Transcriptome-Based Identification of ABC Transporters in the Western Tarnished Plant Bug Lygus hesperus.</title>
        <authorList>
            <person name="Hull J.J."/>
            <person name="Chaney K."/>
            <person name="Geib S.M."/>
            <person name="Fabrick J.A."/>
            <person name="Brent C.S."/>
            <person name="Walsh D."/>
            <person name="Lavine L.C."/>
        </authorList>
    </citation>
    <scope>NUCLEOTIDE SEQUENCE</scope>
</reference>
<accession>A0A0A9YXK5</accession>
<organism evidence="2">
    <name type="scientific">Lygus hesperus</name>
    <name type="common">Western plant bug</name>
    <dbReference type="NCBI Taxonomy" id="30085"/>
    <lineage>
        <taxon>Eukaryota</taxon>
        <taxon>Metazoa</taxon>
        <taxon>Ecdysozoa</taxon>
        <taxon>Arthropoda</taxon>
        <taxon>Hexapoda</taxon>
        <taxon>Insecta</taxon>
        <taxon>Pterygota</taxon>
        <taxon>Neoptera</taxon>
        <taxon>Paraneoptera</taxon>
        <taxon>Hemiptera</taxon>
        <taxon>Heteroptera</taxon>
        <taxon>Panheteroptera</taxon>
        <taxon>Cimicomorpha</taxon>
        <taxon>Miridae</taxon>
        <taxon>Mirini</taxon>
        <taxon>Lygus</taxon>
    </lineage>
</organism>
<name>A0A0A9YXK5_LYGHE</name>
<reference evidence="2" key="2">
    <citation type="submission" date="2014-07" db="EMBL/GenBank/DDBJ databases">
        <authorList>
            <person name="Hull J."/>
        </authorList>
    </citation>
    <scope>NUCLEOTIDE SEQUENCE</scope>
</reference>
<evidence type="ECO:0000313" key="1">
    <source>
        <dbReference type="EMBL" id="JAG33913.1"/>
    </source>
</evidence>
<dbReference type="EMBL" id="GBHO01007248">
    <property type="protein sequence ID" value="JAG36356.1"/>
    <property type="molecule type" value="Transcribed_RNA"/>
</dbReference>